<keyword evidence="3" id="KW-1185">Reference proteome</keyword>
<proteinExistence type="predicted"/>
<evidence type="ECO:0000256" key="1">
    <source>
        <dbReference type="SAM" id="MobiDB-lite"/>
    </source>
</evidence>
<reference evidence="2" key="1">
    <citation type="submission" date="2020-08" db="EMBL/GenBank/DDBJ databases">
        <title>Genome public.</title>
        <authorList>
            <person name="Liu C."/>
            <person name="Sun Q."/>
        </authorList>
    </citation>
    <scope>NUCLEOTIDE SEQUENCE</scope>
    <source>
        <strain evidence="2">BX8</strain>
    </source>
</reference>
<gene>
    <name evidence="2" type="ORF">H8S23_00880</name>
</gene>
<name>A0A923L0B1_9FIRM</name>
<evidence type="ECO:0000313" key="3">
    <source>
        <dbReference type="Proteomes" id="UP000659630"/>
    </source>
</evidence>
<organism evidence="2 3">
    <name type="scientific">Anaerofilum hominis</name>
    <dbReference type="NCBI Taxonomy" id="2763016"/>
    <lineage>
        <taxon>Bacteria</taxon>
        <taxon>Bacillati</taxon>
        <taxon>Bacillota</taxon>
        <taxon>Clostridia</taxon>
        <taxon>Eubacteriales</taxon>
        <taxon>Oscillospiraceae</taxon>
        <taxon>Anaerofilum</taxon>
    </lineage>
</organism>
<dbReference type="Proteomes" id="UP000659630">
    <property type="component" value="Unassembled WGS sequence"/>
</dbReference>
<feature type="region of interest" description="Disordered" evidence="1">
    <location>
        <begin position="61"/>
        <end position="80"/>
    </location>
</feature>
<dbReference type="EMBL" id="JACONZ010000001">
    <property type="protein sequence ID" value="MBC5580057.1"/>
    <property type="molecule type" value="Genomic_DNA"/>
</dbReference>
<dbReference type="AlphaFoldDB" id="A0A923L0B1"/>
<sequence length="80" mass="9377">MNVRTNSSQTIMTLVTSFFILLQSSSRSYSAVLRFEIEPPLRGFDFASRFRRLFFRPSARLPRKRRGSGHQDKSFFIAEQ</sequence>
<accession>A0A923L0B1</accession>
<comment type="caution">
    <text evidence="2">The sequence shown here is derived from an EMBL/GenBank/DDBJ whole genome shotgun (WGS) entry which is preliminary data.</text>
</comment>
<dbReference type="RefSeq" id="WP_186886433.1">
    <property type="nucleotide sequence ID" value="NZ_JACONZ010000001.1"/>
</dbReference>
<protein>
    <submittedName>
        <fullName evidence="2">Uncharacterized protein</fullName>
    </submittedName>
</protein>
<evidence type="ECO:0000313" key="2">
    <source>
        <dbReference type="EMBL" id="MBC5580057.1"/>
    </source>
</evidence>